<dbReference type="AlphaFoldDB" id="A0A4C1U7Z2"/>
<evidence type="ECO:0000313" key="1">
    <source>
        <dbReference type="EMBL" id="GBP22461.1"/>
    </source>
</evidence>
<accession>A0A4C1U7Z2</accession>
<keyword evidence="2" id="KW-1185">Reference proteome</keyword>
<organism evidence="1 2">
    <name type="scientific">Eumeta variegata</name>
    <name type="common">Bagworm moth</name>
    <name type="synonym">Eumeta japonica</name>
    <dbReference type="NCBI Taxonomy" id="151549"/>
    <lineage>
        <taxon>Eukaryota</taxon>
        <taxon>Metazoa</taxon>
        <taxon>Ecdysozoa</taxon>
        <taxon>Arthropoda</taxon>
        <taxon>Hexapoda</taxon>
        <taxon>Insecta</taxon>
        <taxon>Pterygota</taxon>
        <taxon>Neoptera</taxon>
        <taxon>Endopterygota</taxon>
        <taxon>Lepidoptera</taxon>
        <taxon>Glossata</taxon>
        <taxon>Ditrysia</taxon>
        <taxon>Tineoidea</taxon>
        <taxon>Psychidae</taxon>
        <taxon>Oiketicinae</taxon>
        <taxon>Eumeta</taxon>
    </lineage>
</organism>
<protein>
    <submittedName>
        <fullName evidence="1">Uncharacterized protein</fullName>
    </submittedName>
</protein>
<dbReference type="EMBL" id="BGZK01000140">
    <property type="protein sequence ID" value="GBP22461.1"/>
    <property type="molecule type" value="Genomic_DNA"/>
</dbReference>
<name>A0A4C1U7Z2_EUMVA</name>
<gene>
    <name evidence="1" type="ORF">EVAR_78637_1</name>
</gene>
<reference evidence="1 2" key="1">
    <citation type="journal article" date="2019" name="Commun. Biol.">
        <title>The bagworm genome reveals a unique fibroin gene that provides high tensile strength.</title>
        <authorList>
            <person name="Kono N."/>
            <person name="Nakamura H."/>
            <person name="Ohtoshi R."/>
            <person name="Tomita M."/>
            <person name="Numata K."/>
            <person name="Arakawa K."/>
        </authorList>
    </citation>
    <scope>NUCLEOTIDE SEQUENCE [LARGE SCALE GENOMIC DNA]</scope>
</reference>
<dbReference type="Proteomes" id="UP000299102">
    <property type="component" value="Unassembled WGS sequence"/>
</dbReference>
<comment type="caution">
    <text evidence="1">The sequence shown here is derived from an EMBL/GenBank/DDBJ whole genome shotgun (WGS) entry which is preliminary data.</text>
</comment>
<evidence type="ECO:0000313" key="2">
    <source>
        <dbReference type="Proteomes" id="UP000299102"/>
    </source>
</evidence>
<sequence length="152" mass="17356">MSQSVRPRSRRNLMTGVGKPASYARAPLVGYRTLFSSAYVTETGSERVCQLYFIDSIYYVLTRESIPATREKMRLLKLISNEITSSEMEPRLVISSPLGATRQLSTGPITLSTAQQWTANALRTRRRYYEDKIRLSRPARNWCASRTRAEIT</sequence>
<proteinExistence type="predicted"/>